<sequence>MLLGIETTPWRWFHTWRVTHTSSAPQVATTVLATLLITIGNASHDPARVHRNATIAWTSVKAMISTARTAAVRTGSGIRRRCAGSSTHNGR</sequence>
<evidence type="ECO:0000313" key="2">
    <source>
        <dbReference type="Proteomes" id="UP000053260"/>
    </source>
</evidence>
<gene>
    <name evidence="1" type="ORF">AQJ91_24715</name>
</gene>
<keyword evidence="2" id="KW-1185">Reference proteome</keyword>
<accession>A0A124IEL4</accession>
<dbReference type="AlphaFoldDB" id="A0A124IEL4"/>
<name>A0A124IEL4_9ACTN</name>
<reference evidence="1 2" key="1">
    <citation type="submission" date="2015-10" db="EMBL/GenBank/DDBJ databases">
        <title>Draft genome sequence of Streptomyces sp. RV15, isolated from a marine sponge.</title>
        <authorList>
            <person name="Ruckert C."/>
            <person name="Abdelmohsen U.R."/>
            <person name="Winkler A."/>
            <person name="Hentschel U."/>
            <person name="Kalinowski J."/>
            <person name="Kampfer P."/>
            <person name="Glaeser S."/>
        </authorList>
    </citation>
    <scope>NUCLEOTIDE SEQUENCE [LARGE SCALE GENOMIC DNA]</scope>
    <source>
        <strain evidence="1 2">RV15</strain>
    </source>
</reference>
<comment type="caution">
    <text evidence="1">The sequence shown here is derived from an EMBL/GenBank/DDBJ whole genome shotgun (WGS) entry which is preliminary data.</text>
</comment>
<proteinExistence type="predicted"/>
<evidence type="ECO:0000313" key="1">
    <source>
        <dbReference type="EMBL" id="KUO18667.1"/>
    </source>
</evidence>
<protein>
    <submittedName>
        <fullName evidence="1">Uncharacterized protein</fullName>
    </submittedName>
</protein>
<organism evidence="1 2">
    <name type="scientific">Streptomyces dysideae</name>
    <dbReference type="NCBI Taxonomy" id="909626"/>
    <lineage>
        <taxon>Bacteria</taxon>
        <taxon>Bacillati</taxon>
        <taxon>Actinomycetota</taxon>
        <taxon>Actinomycetes</taxon>
        <taxon>Kitasatosporales</taxon>
        <taxon>Streptomycetaceae</taxon>
        <taxon>Streptomyces</taxon>
    </lineage>
</organism>
<dbReference type="EMBL" id="LMXB01000062">
    <property type="protein sequence ID" value="KUO18667.1"/>
    <property type="molecule type" value="Genomic_DNA"/>
</dbReference>
<dbReference type="Proteomes" id="UP000053260">
    <property type="component" value="Unassembled WGS sequence"/>
</dbReference>